<accession>A0ABW4NNF5</accession>
<feature type="transmembrane region" description="Helical" evidence="1">
    <location>
        <begin position="216"/>
        <end position="237"/>
    </location>
</feature>
<evidence type="ECO:0000256" key="1">
    <source>
        <dbReference type="SAM" id="Phobius"/>
    </source>
</evidence>
<keyword evidence="3" id="KW-1185">Reference proteome</keyword>
<keyword evidence="1" id="KW-1133">Transmembrane helix</keyword>
<feature type="transmembrane region" description="Helical" evidence="1">
    <location>
        <begin position="193"/>
        <end position="210"/>
    </location>
</feature>
<comment type="caution">
    <text evidence="2">The sequence shown here is derived from an EMBL/GenBank/DDBJ whole genome shotgun (WGS) entry which is preliminary data.</text>
</comment>
<dbReference type="Proteomes" id="UP001597285">
    <property type="component" value="Unassembled WGS sequence"/>
</dbReference>
<dbReference type="RefSeq" id="WP_058918291.1">
    <property type="nucleotide sequence ID" value="NZ_JBHSQC010000025.1"/>
</dbReference>
<dbReference type="PANTHER" id="PTHR33802:SF1">
    <property type="entry name" value="XK-RELATED PROTEIN"/>
    <property type="match status" value="1"/>
</dbReference>
<keyword evidence="1" id="KW-0472">Membrane</keyword>
<sequence>MKVKKQFFMYLAFAIMITVNALANILPLNGYQTGEISNLYPVLFTPAGYVFSIWSVIYIGLFLWLLSFSMKKQRLSNAQYGGFLVTCLFNALWIIAWHYLYDGLALLIITGLLVSIFYLYQTQRHKNKSTLMLLPISLYLGWIIVATLTNLSYWLVASIEIGASFQFALTYVLFVLTTVLAFSILYFLKDWGIIAVFIWAMIGIFVKNQAAHTTLALTVLGLTILIGIAALGYWWWVRKKQTPKYHF</sequence>
<evidence type="ECO:0000313" key="3">
    <source>
        <dbReference type="Proteomes" id="UP001597285"/>
    </source>
</evidence>
<organism evidence="2 3">
    <name type="scientific">Carnobacterium antarcticum</name>
    <dbReference type="NCBI Taxonomy" id="2126436"/>
    <lineage>
        <taxon>Bacteria</taxon>
        <taxon>Bacillati</taxon>
        <taxon>Bacillota</taxon>
        <taxon>Bacilli</taxon>
        <taxon>Lactobacillales</taxon>
        <taxon>Carnobacteriaceae</taxon>
        <taxon>Carnobacterium</taxon>
    </lineage>
</organism>
<dbReference type="PANTHER" id="PTHR33802">
    <property type="entry name" value="SI:CH211-161H7.5-RELATED"/>
    <property type="match status" value="1"/>
</dbReference>
<dbReference type="InterPro" id="IPR038330">
    <property type="entry name" value="TspO/MBR-related_sf"/>
</dbReference>
<feature type="transmembrane region" description="Helical" evidence="1">
    <location>
        <begin position="132"/>
        <end position="156"/>
    </location>
</feature>
<evidence type="ECO:0000313" key="2">
    <source>
        <dbReference type="EMBL" id="MFD1799525.1"/>
    </source>
</evidence>
<feature type="transmembrane region" description="Helical" evidence="1">
    <location>
        <begin position="46"/>
        <end position="66"/>
    </location>
</feature>
<protein>
    <submittedName>
        <fullName evidence="2">TspO/MBR family protein</fullName>
    </submittedName>
</protein>
<gene>
    <name evidence="2" type="ORF">ACFSBK_06630</name>
</gene>
<feature type="transmembrane region" description="Helical" evidence="1">
    <location>
        <begin position="103"/>
        <end position="120"/>
    </location>
</feature>
<name>A0ABW4NNF5_9LACT</name>
<dbReference type="EMBL" id="JBHUFF010000013">
    <property type="protein sequence ID" value="MFD1799525.1"/>
    <property type="molecule type" value="Genomic_DNA"/>
</dbReference>
<dbReference type="Gene3D" id="1.20.1260.100">
    <property type="entry name" value="TspO/MBR protein"/>
    <property type="match status" value="1"/>
</dbReference>
<reference evidence="3" key="1">
    <citation type="journal article" date="2019" name="Int. J. Syst. Evol. Microbiol.">
        <title>The Global Catalogue of Microorganisms (GCM) 10K type strain sequencing project: providing services to taxonomists for standard genome sequencing and annotation.</title>
        <authorList>
            <consortium name="The Broad Institute Genomics Platform"/>
            <consortium name="The Broad Institute Genome Sequencing Center for Infectious Disease"/>
            <person name="Wu L."/>
            <person name="Ma J."/>
        </authorList>
    </citation>
    <scope>NUCLEOTIDE SEQUENCE [LARGE SCALE GENOMIC DNA]</scope>
    <source>
        <strain evidence="3">KCTC 42143</strain>
    </source>
</reference>
<feature type="transmembrane region" description="Helical" evidence="1">
    <location>
        <begin position="168"/>
        <end position="188"/>
    </location>
</feature>
<feature type="transmembrane region" description="Helical" evidence="1">
    <location>
        <begin position="7"/>
        <end position="26"/>
    </location>
</feature>
<feature type="transmembrane region" description="Helical" evidence="1">
    <location>
        <begin position="78"/>
        <end position="97"/>
    </location>
</feature>
<proteinExistence type="predicted"/>
<keyword evidence="1" id="KW-0812">Transmembrane</keyword>